<name>H2Y0W6_CIOIN</name>
<feature type="transmembrane region" description="Helical" evidence="1">
    <location>
        <begin position="267"/>
        <end position="291"/>
    </location>
</feature>
<dbReference type="EMBL" id="EAAA01000098">
    <property type="status" value="NOT_ANNOTATED_CDS"/>
    <property type="molecule type" value="Genomic_DNA"/>
</dbReference>
<evidence type="ECO:0000313" key="2">
    <source>
        <dbReference type="Ensembl" id="ENSCINP00000035550.1"/>
    </source>
</evidence>
<keyword evidence="1" id="KW-0472">Membrane</keyword>
<feature type="transmembrane region" description="Helical" evidence="1">
    <location>
        <begin position="6"/>
        <end position="23"/>
    </location>
</feature>
<dbReference type="AlphaFoldDB" id="H2Y0W6"/>
<keyword evidence="1" id="KW-0812">Transmembrane</keyword>
<protein>
    <submittedName>
        <fullName evidence="2">Uncharacterized protein</fullName>
    </submittedName>
</protein>
<dbReference type="GeneTree" id="ENSGT00390000006413"/>
<keyword evidence="1" id="KW-1133">Transmembrane helix</keyword>
<keyword evidence="3" id="KW-1185">Reference proteome</keyword>
<dbReference type="Proteomes" id="UP000008144">
    <property type="component" value="Chromosome 1"/>
</dbReference>
<reference evidence="2" key="4">
    <citation type="submission" date="2025-09" db="UniProtKB">
        <authorList>
            <consortium name="Ensembl"/>
        </authorList>
    </citation>
    <scope>IDENTIFICATION</scope>
</reference>
<dbReference type="HOGENOM" id="CLU_925985_0_0_1"/>
<accession>H2Y0W6</accession>
<feature type="transmembrane region" description="Helical" evidence="1">
    <location>
        <begin position="243"/>
        <end position="261"/>
    </location>
</feature>
<reference evidence="3" key="1">
    <citation type="journal article" date="2002" name="Science">
        <title>The draft genome of Ciona intestinalis: insights into chordate and vertebrate origins.</title>
        <authorList>
            <person name="Dehal P."/>
            <person name="Satou Y."/>
            <person name="Campbell R.K."/>
            <person name="Chapman J."/>
            <person name="Degnan B."/>
            <person name="De Tomaso A."/>
            <person name="Davidson B."/>
            <person name="Di Gregorio A."/>
            <person name="Gelpke M."/>
            <person name="Goodstein D.M."/>
            <person name="Harafuji N."/>
            <person name="Hastings K.E."/>
            <person name="Ho I."/>
            <person name="Hotta K."/>
            <person name="Huang W."/>
            <person name="Kawashima T."/>
            <person name="Lemaire P."/>
            <person name="Martinez D."/>
            <person name="Meinertzhagen I.A."/>
            <person name="Necula S."/>
            <person name="Nonaka M."/>
            <person name="Putnam N."/>
            <person name="Rash S."/>
            <person name="Saiga H."/>
            <person name="Satake M."/>
            <person name="Terry A."/>
            <person name="Yamada L."/>
            <person name="Wang H.G."/>
            <person name="Awazu S."/>
            <person name="Azumi K."/>
            <person name="Boore J."/>
            <person name="Branno M."/>
            <person name="Chin-Bow S."/>
            <person name="DeSantis R."/>
            <person name="Doyle S."/>
            <person name="Francino P."/>
            <person name="Keys D.N."/>
            <person name="Haga S."/>
            <person name="Hayashi H."/>
            <person name="Hino K."/>
            <person name="Imai K.S."/>
            <person name="Inaba K."/>
            <person name="Kano S."/>
            <person name="Kobayashi K."/>
            <person name="Kobayashi M."/>
            <person name="Lee B.I."/>
            <person name="Makabe K.W."/>
            <person name="Manohar C."/>
            <person name="Matassi G."/>
            <person name="Medina M."/>
            <person name="Mochizuki Y."/>
            <person name="Mount S."/>
            <person name="Morishita T."/>
            <person name="Miura S."/>
            <person name="Nakayama A."/>
            <person name="Nishizaka S."/>
            <person name="Nomoto H."/>
            <person name="Ohta F."/>
            <person name="Oishi K."/>
            <person name="Rigoutsos I."/>
            <person name="Sano M."/>
            <person name="Sasaki A."/>
            <person name="Sasakura Y."/>
            <person name="Shoguchi E."/>
            <person name="Shin-i T."/>
            <person name="Spagnuolo A."/>
            <person name="Stainier D."/>
            <person name="Suzuki M.M."/>
            <person name="Tassy O."/>
            <person name="Takatori N."/>
            <person name="Tokuoka M."/>
            <person name="Yagi K."/>
            <person name="Yoshizaki F."/>
            <person name="Wada S."/>
            <person name="Zhang C."/>
            <person name="Hyatt P.D."/>
            <person name="Larimer F."/>
            <person name="Detter C."/>
            <person name="Doggett N."/>
            <person name="Glavina T."/>
            <person name="Hawkins T."/>
            <person name="Richardson P."/>
            <person name="Lucas S."/>
            <person name="Kohara Y."/>
            <person name="Levine M."/>
            <person name="Satoh N."/>
            <person name="Rokhsar D.S."/>
        </authorList>
    </citation>
    <scope>NUCLEOTIDE SEQUENCE [LARGE SCALE GENOMIC DNA]</scope>
</reference>
<reference evidence="2" key="2">
    <citation type="journal article" date="2008" name="Genome Biol.">
        <title>Improved genome assembly and evidence-based global gene model set for the chordate Ciona intestinalis: new insight into intron and operon populations.</title>
        <authorList>
            <person name="Satou Y."/>
            <person name="Mineta K."/>
            <person name="Ogasawara M."/>
            <person name="Sasakura Y."/>
            <person name="Shoguchi E."/>
            <person name="Ueno K."/>
            <person name="Yamada L."/>
            <person name="Matsumoto J."/>
            <person name="Wasserscheid J."/>
            <person name="Dewar K."/>
            <person name="Wiley G.B."/>
            <person name="Macmil S.L."/>
            <person name="Roe B.A."/>
            <person name="Zeller R.W."/>
            <person name="Hastings K.E."/>
            <person name="Lemaire P."/>
            <person name="Lindquist E."/>
            <person name="Endo T."/>
            <person name="Hotta K."/>
            <person name="Inaba K."/>
        </authorList>
    </citation>
    <scope>NUCLEOTIDE SEQUENCE [LARGE SCALE GENOMIC DNA]</scope>
    <source>
        <strain evidence="2">wild type</strain>
    </source>
</reference>
<organism evidence="2 3">
    <name type="scientific">Ciona intestinalis</name>
    <name type="common">Transparent sea squirt</name>
    <name type="synonym">Ascidia intestinalis</name>
    <dbReference type="NCBI Taxonomy" id="7719"/>
    <lineage>
        <taxon>Eukaryota</taxon>
        <taxon>Metazoa</taxon>
        <taxon>Chordata</taxon>
        <taxon>Tunicata</taxon>
        <taxon>Ascidiacea</taxon>
        <taxon>Phlebobranchia</taxon>
        <taxon>Cionidae</taxon>
        <taxon>Ciona</taxon>
    </lineage>
</organism>
<sequence length="301" mass="33914">MFLLKISVVLVYLILVFSVYHLINIFTLNNSEIVGLINAVSSSLKQIRSLIADGKLSANTNGLANLDMKIESLASQKKTSKQTVTGDCYSFNKNDQQDLFDAIQTSDDVLLIQEGVDLSTPELLFSCHQLQGHHNCVYRWSRCDIEIDWKSKLRRNKSPTYFPFMMKQGPCFNKQTVSCAVGKINKNKDFCLKRRVSCSLASLGNVQDGIGRKLAIILPSSFKFSDHKGKNENSKAINLDVNLLFNWSVYICSFLGCLSFFTTQSSFLSRVIAAFQSLITYNFFVLGTWLLQSGYKINCIQ</sequence>
<proteinExistence type="predicted"/>
<dbReference type="InParanoid" id="H2Y0W6"/>
<dbReference type="Ensembl" id="ENSCINT00000031741.1">
    <property type="protein sequence ID" value="ENSCINP00000035550.1"/>
    <property type="gene ID" value="ENSCING00000020304.1"/>
</dbReference>
<evidence type="ECO:0000313" key="3">
    <source>
        <dbReference type="Proteomes" id="UP000008144"/>
    </source>
</evidence>
<reference evidence="2" key="3">
    <citation type="submission" date="2025-08" db="UniProtKB">
        <authorList>
            <consortium name="Ensembl"/>
        </authorList>
    </citation>
    <scope>IDENTIFICATION</scope>
</reference>
<evidence type="ECO:0000256" key="1">
    <source>
        <dbReference type="SAM" id="Phobius"/>
    </source>
</evidence>